<keyword evidence="2" id="KW-0378">Hydrolase</keyword>
<dbReference type="InterPro" id="IPR024654">
    <property type="entry name" value="Calcineurin-like_PHP_lpxH"/>
</dbReference>
<proteinExistence type="predicted"/>
<dbReference type="Pfam" id="PF12850">
    <property type="entry name" value="Metallophos_2"/>
    <property type="match status" value="1"/>
</dbReference>
<dbReference type="NCBIfam" id="TIGR00040">
    <property type="entry name" value="yfcE"/>
    <property type="match status" value="1"/>
</dbReference>
<gene>
    <name evidence="2" type="ORF">SDC9_172379</name>
</gene>
<dbReference type="InterPro" id="IPR029052">
    <property type="entry name" value="Metallo-depent_PP-like"/>
</dbReference>
<dbReference type="PANTHER" id="PTHR11124">
    <property type="entry name" value="VACUOLAR SORTING PROTEIN VPS29"/>
    <property type="match status" value="1"/>
</dbReference>
<dbReference type="EMBL" id="VSSQ01073994">
    <property type="protein sequence ID" value="MPN24973.1"/>
    <property type="molecule type" value="Genomic_DNA"/>
</dbReference>
<evidence type="ECO:0000313" key="2">
    <source>
        <dbReference type="EMBL" id="MPN24973.1"/>
    </source>
</evidence>
<comment type="caution">
    <text evidence="2">The sequence shown here is derived from an EMBL/GenBank/DDBJ whole genome shotgun (WGS) entry which is preliminary data.</text>
</comment>
<dbReference type="InterPro" id="IPR041802">
    <property type="entry name" value="MPP_YfcE"/>
</dbReference>
<dbReference type="SUPFAM" id="SSF56300">
    <property type="entry name" value="Metallo-dependent phosphatases"/>
    <property type="match status" value="1"/>
</dbReference>
<sequence>MKIVVVSDNHGRLEPLKDILMLHQDAEVFIHCGDSEMPAEYLSGYVSVKGNNDFYGDLPEYRIIDLNEHRILVTHGHRMMFLDNREMLVNKAKSLNCDIVCFGHTHVYENRIQDGIVLVNPGSLSRNRDGSQTSYAIITIEGNNIKTKRLEYKFGCKF</sequence>
<dbReference type="GO" id="GO:0016787">
    <property type="term" value="F:hydrolase activity"/>
    <property type="evidence" value="ECO:0007669"/>
    <property type="project" value="UniProtKB-KW"/>
</dbReference>
<organism evidence="2">
    <name type="scientific">bioreactor metagenome</name>
    <dbReference type="NCBI Taxonomy" id="1076179"/>
    <lineage>
        <taxon>unclassified sequences</taxon>
        <taxon>metagenomes</taxon>
        <taxon>ecological metagenomes</taxon>
    </lineage>
</organism>
<evidence type="ECO:0000259" key="1">
    <source>
        <dbReference type="Pfam" id="PF12850"/>
    </source>
</evidence>
<protein>
    <submittedName>
        <fullName evidence="2">Putative metallophosphoesterase MG207</fullName>
        <ecNumber evidence="2">3.1.4.-</ecNumber>
    </submittedName>
</protein>
<reference evidence="2" key="1">
    <citation type="submission" date="2019-08" db="EMBL/GenBank/DDBJ databases">
        <authorList>
            <person name="Kucharzyk K."/>
            <person name="Murdoch R.W."/>
            <person name="Higgins S."/>
            <person name="Loffler F."/>
        </authorList>
    </citation>
    <scope>NUCLEOTIDE SEQUENCE</scope>
</reference>
<dbReference type="AlphaFoldDB" id="A0A645GMP1"/>
<dbReference type="CDD" id="cd00841">
    <property type="entry name" value="MPP_YfcE"/>
    <property type="match status" value="1"/>
</dbReference>
<name>A0A645GMP1_9ZZZZ</name>
<dbReference type="InterPro" id="IPR000979">
    <property type="entry name" value="Phosphodiesterase_MJ0936/Vps29"/>
</dbReference>
<dbReference type="Gene3D" id="3.60.21.10">
    <property type="match status" value="1"/>
</dbReference>
<accession>A0A645GMP1</accession>
<dbReference type="EC" id="3.1.4.-" evidence="2"/>
<feature type="domain" description="Calcineurin-like phosphoesterase" evidence="1">
    <location>
        <begin position="1"/>
        <end position="142"/>
    </location>
</feature>